<keyword evidence="2" id="KW-0464">Manganese</keyword>
<dbReference type="FunFam" id="3.30.70.360:FF:000001">
    <property type="entry name" value="N-acetyldiaminopimelate deacetylase"/>
    <property type="match status" value="1"/>
</dbReference>
<feature type="binding site" evidence="2">
    <location>
        <position position="164"/>
    </location>
    <ligand>
        <name>Mn(2+)</name>
        <dbReference type="ChEBI" id="CHEBI:29035"/>
        <label>2</label>
    </ligand>
</feature>
<dbReference type="PANTHER" id="PTHR11014">
    <property type="entry name" value="PEPTIDASE M20 FAMILY MEMBER"/>
    <property type="match status" value="1"/>
</dbReference>
<keyword evidence="5" id="KW-1185">Reference proteome</keyword>
<dbReference type="GO" id="GO:0019877">
    <property type="term" value="P:diaminopimelate biosynthetic process"/>
    <property type="evidence" value="ECO:0007669"/>
    <property type="project" value="UniProtKB-ARBA"/>
</dbReference>
<feature type="binding site" evidence="2">
    <location>
        <position position="104"/>
    </location>
    <ligand>
        <name>Mn(2+)</name>
        <dbReference type="ChEBI" id="CHEBI:29035"/>
        <label>2</label>
    </ligand>
</feature>
<gene>
    <name evidence="4" type="ORF">GMB86_04610</name>
</gene>
<dbReference type="OrthoDB" id="9776731at2"/>
<dbReference type="Pfam" id="PF07687">
    <property type="entry name" value="M20_dimer"/>
    <property type="match status" value="1"/>
</dbReference>
<name>A0A6N8CMK9_9BACI</name>
<dbReference type="SUPFAM" id="SSF53187">
    <property type="entry name" value="Zn-dependent exopeptidases"/>
    <property type="match status" value="1"/>
</dbReference>
<evidence type="ECO:0000256" key="1">
    <source>
        <dbReference type="ARBA" id="ARBA00022801"/>
    </source>
</evidence>
<dbReference type="InterPro" id="IPR036264">
    <property type="entry name" value="Bact_exopeptidase_dim_dom"/>
</dbReference>
<evidence type="ECO:0000259" key="3">
    <source>
        <dbReference type="Pfam" id="PF07687"/>
    </source>
</evidence>
<organism evidence="4 5">
    <name type="scientific">Terrilactibacillus tamarindi</name>
    <dbReference type="NCBI Taxonomy" id="2599694"/>
    <lineage>
        <taxon>Bacteria</taxon>
        <taxon>Bacillati</taxon>
        <taxon>Bacillota</taxon>
        <taxon>Bacilli</taxon>
        <taxon>Bacillales</taxon>
        <taxon>Bacillaceae</taxon>
        <taxon>Terrilactibacillus</taxon>
    </lineage>
</organism>
<feature type="binding site" evidence="2">
    <location>
        <position position="356"/>
    </location>
    <ligand>
        <name>Mn(2+)</name>
        <dbReference type="ChEBI" id="CHEBI:29035"/>
        <label>2</label>
    </ligand>
</feature>
<dbReference type="PIRSF" id="PIRSF005962">
    <property type="entry name" value="Pept_M20D_amidohydro"/>
    <property type="match status" value="1"/>
</dbReference>
<dbReference type="RefSeq" id="WP_155217283.1">
    <property type="nucleotide sequence ID" value="NZ_WNHB01000005.1"/>
</dbReference>
<dbReference type="InterPro" id="IPR017439">
    <property type="entry name" value="Amidohydrolase"/>
</dbReference>
<dbReference type="Proteomes" id="UP000440978">
    <property type="component" value="Unassembled WGS sequence"/>
</dbReference>
<comment type="cofactor">
    <cofactor evidence="2">
        <name>Mn(2+)</name>
        <dbReference type="ChEBI" id="CHEBI:29035"/>
    </cofactor>
    <text evidence="2">The Mn(2+) ion enhances activity.</text>
</comment>
<dbReference type="SUPFAM" id="SSF55031">
    <property type="entry name" value="Bacterial exopeptidase dimerisation domain"/>
    <property type="match status" value="1"/>
</dbReference>
<evidence type="ECO:0000256" key="2">
    <source>
        <dbReference type="PIRSR" id="PIRSR005962-1"/>
    </source>
</evidence>
<dbReference type="NCBIfam" id="TIGR01891">
    <property type="entry name" value="amidohydrolases"/>
    <property type="match status" value="1"/>
</dbReference>
<feature type="binding site" evidence="2">
    <location>
        <position position="140"/>
    </location>
    <ligand>
        <name>Mn(2+)</name>
        <dbReference type="ChEBI" id="CHEBI:29035"/>
        <label>2</label>
    </ligand>
</feature>
<dbReference type="InterPro" id="IPR002933">
    <property type="entry name" value="Peptidase_M20"/>
</dbReference>
<evidence type="ECO:0000313" key="5">
    <source>
        <dbReference type="Proteomes" id="UP000440978"/>
    </source>
</evidence>
<feature type="binding site" evidence="2">
    <location>
        <position position="106"/>
    </location>
    <ligand>
        <name>Mn(2+)</name>
        <dbReference type="ChEBI" id="CHEBI:29035"/>
        <label>2</label>
    </ligand>
</feature>
<keyword evidence="1 4" id="KW-0378">Hydrolase</keyword>
<dbReference type="Pfam" id="PF01546">
    <property type="entry name" value="Peptidase_M20"/>
    <property type="match status" value="1"/>
</dbReference>
<dbReference type="EMBL" id="WNHB01000005">
    <property type="protein sequence ID" value="MTT31299.1"/>
    <property type="molecule type" value="Genomic_DNA"/>
</dbReference>
<proteinExistence type="predicted"/>
<feature type="domain" description="Peptidase M20 dimerisation" evidence="3">
    <location>
        <begin position="187"/>
        <end position="279"/>
    </location>
</feature>
<comment type="caution">
    <text evidence="4">The sequence shown here is derived from an EMBL/GenBank/DDBJ whole genome shotgun (WGS) entry which is preliminary data.</text>
</comment>
<evidence type="ECO:0000313" key="4">
    <source>
        <dbReference type="EMBL" id="MTT31299.1"/>
    </source>
</evidence>
<dbReference type="GO" id="GO:0050118">
    <property type="term" value="F:N-acetyldiaminopimelate deacetylase activity"/>
    <property type="evidence" value="ECO:0007669"/>
    <property type="project" value="UniProtKB-ARBA"/>
</dbReference>
<dbReference type="PANTHER" id="PTHR11014:SF63">
    <property type="entry name" value="METALLOPEPTIDASE, PUTATIVE (AFU_ORTHOLOGUE AFUA_6G09600)-RELATED"/>
    <property type="match status" value="1"/>
</dbReference>
<dbReference type="Gene3D" id="3.30.70.360">
    <property type="match status" value="1"/>
</dbReference>
<keyword evidence="2" id="KW-0479">Metal-binding</keyword>
<reference evidence="4 5" key="1">
    <citation type="submission" date="2019-11" db="EMBL/GenBank/DDBJ databases">
        <title>Terrilactibacillus tamarindus sp. nov. BCM23-1 isolated from bark of Tamarindus indica.</title>
        <authorList>
            <person name="Kingkaew E."/>
            <person name="Tanasupawat S."/>
        </authorList>
    </citation>
    <scope>NUCLEOTIDE SEQUENCE [LARGE SCALE GENOMIC DNA]</scope>
    <source>
        <strain evidence="4 5">BCM23-1</strain>
    </source>
</reference>
<dbReference type="GO" id="GO:0046872">
    <property type="term" value="F:metal ion binding"/>
    <property type="evidence" value="ECO:0007669"/>
    <property type="project" value="UniProtKB-KW"/>
</dbReference>
<dbReference type="Gene3D" id="3.40.630.10">
    <property type="entry name" value="Zn peptidases"/>
    <property type="match status" value="1"/>
</dbReference>
<dbReference type="InterPro" id="IPR011650">
    <property type="entry name" value="Peptidase_M20_dimer"/>
</dbReference>
<accession>A0A6N8CMK9</accession>
<dbReference type="AlphaFoldDB" id="A0A6N8CMK9"/>
<protein>
    <submittedName>
        <fullName evidence="4">Amidohydrolase</fullName>
    </submittedName>
</protein>
<sequence>MVHTALTVTTGQLESKLIEIRHHLHQEPEISNEEFETTKKLRDWLGDLDISILDLPLKTGLVAEVSGDPKGPVVAIRGDIDALPIHEETTLPYKSRFDGKMHACGHDFHTTAVLGAAYVLKQKEHELKGTVRIIFQPAEETGPGAIDILNTHALDDVQAIFGLHNMPSLELGQLGTRIGAMSSNCDRFEIMVEGVGTHAAHPDLGVDPILVAGHILVALQSIVSRNIDWQDSAVVSICQLHSGNTWNVIPSMAQLEGTVRSLDLDIRETIKGKIKQVVEGIASAFGAKATFIWHGGSPAVMNDEKWTLFTIEKAKEVGFEVIDIKPPSSGEDFSHYQEKIPGTFVHIGTSTPYSLHHPKFEIDDRALMPSVKLLATLAEQALVDIIS</sequence>